<feature type="domain" description="Ig-like" evidence="6">
    <location>
        <begin position="264"/>
        <end position="372"/>
    </location>
</feature>
<dbReference type="Gene3D" id="2.60.40.10">
    <property type="entry name" value="Immunoglobulins"/>
    <property type="match status" value="4"/>
</dbReference>
<keyword evidence="4" id="KW-0812">Transmembrane</keyword>
<dbReference type="InterPro" id="IPR003598">
    <property type="entry name" value="Ig_sub2"/>
</dbReference>
<keyword evidence="8" id="KW-1185">Reference proteome</keyword>
<feature type="domain" description="Ig-like" evidence="6">
    <location>
        <begin position="189"/>
        <end position="260"/>
    </location>
</feature>
<keyword evidence="1 5" id="KW-0732">Signal</keyword>
<dbReference type="Ensembl" id="ENSSHAT00000004817.2">
    <property type="protein sequence ID" value="ENSSHAP00000004769.1"/>
    <property type="gene ID" value="ENSSHAG00000004188.2"/>
</dbReference>
<dbReference type="SMART" id="SM00409">
    <property type="entry name" value="IG"/>
    <property type="match status" value="4"/>
</dbReference>
<accession>G3VNL4</accession>
<evidence type="ECO:0000256" key="1">
    <source>
        <dbReference type="ARBA" id="ARBA00022729"/>
    </source>
</evidence>
<dbReference type="GO" id="GO:0007166">
    <property type="term" value="P:cell surface receptor signaling pathway"/>
    <property type="evidence" value="ECO:0007669"/>
    <property type="project" value="TreeGrafter"/>
</dbReference>
<dbReference type="InterPro" id="IPR036179">
    <property type="entry name" value="Ig-like_dom_sf"/>
</dbReference>
<dbReference type="FunCoup" id="G3VNL4">
    <property type="interactions" value="18"/>
</dbReference>
<reference evidence="7 8" key="1">
    <citation type="journal article" date="2011" name="Proc. Natl. Acad. Sci. U.S.A.">
        <title>Genetic diversity and population structure of the endangered marsupial Sarcophilus harrisii (Tasmanian devil).</title>
        <authorList>
            <person name="Miller W."/>
            <person name="Hayes V.M."/>
            <person name="Ratan A."/>
            <person name="Petersen D.C."/>
            <person name="Wittekindt N.E."/>
            <person name="Miller J."/>
            <person name="Walenz B."/>
            <person name="Knight J."/>
            <person name="Qi J."/>
            <person name="Zhao F."/>
            <person name="Wang Q."/>
            <person name="Bedoya-Reina O.C."/>
            <person name="Katiyar N."/>
            <person name="Tomsho L.P."/>
            <person name="Kasson L.M."/>
            <person name="Hardie R.A."/>
            <person name="Woodbridge P."/>
            <person name="Tindall E.A."/>
            <person name="Bertelsen M.F."/>
            <person name="Dixon D."/>
            <person name="Pyecroft S."/>
            <person name="Helgen K.M."/>
            <person name="Lesk A.M."/>
            <person name="Pringle T.H."/>
            <person name="Patterson N."/>
            <person name="Zhang Y."/>
            <person name="Kreiss A."/>
            <person name="Woods G.M."/>
            <person name="Jones M.E."/>
            <person name="Schuster S.C."/>
        </authorList>
    </citation>
    <scope>NUCLEOTIDE SEQUENCE [LARGE SCALE GENOMIC DNA]</scope>
</reference>
<dbReference type="GO" id="GO:0004888">
    <property type="term" value="F:transmembrane signaling receptor activity"/>
    <property type="evidence" value="ECO:0007669"/>
    <property type="project" value="TreeGrafter"/>
</dbReference>
<evidence type="ECO:0000256" key="5">
    <source>
        <dbReference type="SAM" id="SignalP"/>
    </source>
</evidence>
<feature type="signal peptide" evidence="5">
    <location>
        <begin position="1"/>
        <end position="19"/>
    </location>
</feature>
<evidence type="ECO:0000256" key="2">
    <source>
        <dbReference type="ARBA" id="ARBA00023157"/>
    </source>
</evidence>
<dbReference type="InterPro" id="IPR013783">
    <property type="entry name" value="Ig-like_fold"/>
</dbReference>
<protein>
    <recommendedName>
        <fullName evidence="6">Ig-like domain-containing protein</fullName>
    </recommendedName>
</protein>
<dbReference type="InParanoid" id="G3VNL4"/>
<dbReference type="GeneTree" id="ENSGT01050000244808"/>
<feature type="chain" id="PRO_5003458178" description="Ig-like domain-containing protein" evidence="5">
    <location>
        <begin position="20"/>
        <end position="515"/>
    </location>
</feature>
<dbReference type="GO" id="GO:0009897">
    <property type="term" value="C:external side of plasma membrane"/>
    <property type="evidence" value="ECO:0007669"/>
    <property type="project" value="TreeGrafter"/>
</dbReference>
<feature type="region of interest" description="Disordered" evidence="3">
    <location>
        <begin position="493"/>
        <end position="515"/>
    </location>
</feature>
<name>G3VNL4_SARHA</name>
<dbReference type="PANTHER" id="PTHR11481:SF64">
    <property type="entry name" value="FC RECEPTOR-LIKE PROTEIN 4"/>
    <property type="match status" value="1"/>
</dbReference>
<dbReference type="InterPro" id="IPR003599">
    <property type="entry name" value="Ig_sub"/>
</dbReference>
<feature type="compositionally biased region" description="Polar residues" evidence="3">
    <location>
        <begin position="494"/>
        <end position="506"/>
    </location>
</feature>
<dbReference type="Pfam" id="PF13927">
    <property type="entry name" value="Ig_3"/>
    <property type="match status" value="1"/>
</dbReference>
<dbReference type="InterPro" id="IPR007110">
    <property type="entry name" value="Ig-like_dom"/>
</dbReference>
<feature type="domain" description="Ig-like" evidence="6">
    <location>
        <begin position="98"/>
        <end position="165"/>
    </location>
</feature>
<proteinExistence type="predicted"/>
<feature type="domain" description="Ig-like" evidence="6">
    <location>
        <begin position="22"/>
        <end position="95"/>
    </location>
</feature>
<reference evidence="7" key="2">
    <citation type="submission" date="2025-08" db="UniProtKB">
        <authorList>
            <consortium name="Ensembl"/>
        </authorList>
    </citation>
    <scope>IDENTIFICATION</scope>
</reference>
<keyword evidence="4" id="KW-1133">Transmembrane helix</keyword>
<dbReference type="eggNOG" id="ENOG502S65W">
    <property type="taxonomic scope" value="Eukaryota"/>
</dbReference>
<reference evidence="7" key="3">
    <citation type="submission" date="2025-09" db="UniProtKB">
        <authorList>
            <consortium name="Ensembl"/>
        </authorList>
    </citation>
    <scope>IDENTIFICATION</scope>
</reference>
<dbReference type="Proteomes" id="UP000007648">
    <property type="component" value="Unassembled WGS sequence"/>
</dbReference>
<dbReference type="PROSITE" id="PS50835">
    <property type="entry name" value="IG_LIKE"/>
    <property type="match status" value="4"/>
</dbReference>
<evidence type="ECO:0000256" key="4">
    <source>
        <dbReference type="SAM" id="Phobius"/>
    </source>
</evidence>
<dbReference type="STRING" id="9305.ENSSHAP00000004769"/>
<dbReference type="PANTHER" id="PTHR11481">
    <property type="entry name" value="IMMUNOGLOBULIN FC RECEPTOR"/>
    <property type="match status" value="1"/>
</dbReference>
<dbReference type="Pfam" id="PF13895">
    <property type="entry name" value="Ig_2"/>
    <property type="match status" value="2"/>
</dbReference>
<evidence type="ECO:0000256" key="3">
    <source>
        <dbReference type="SAM" id="MobiDB-lite"/>
    </source>
</evidence>
<evidence type="ECO:0000313" key="7">
    <source>
        <dbReference type="Ensembl" id="ENSSHAP00000004769.1"/>
    </source>
</evidence>
<gene>
    <name evidence="7" type="primary">LOC111720942</name>
</gene>
<dbReference type="SMART" id="SM00408">
    <property type="entry name" value="IGc2"/>
    <property type="match status" value="4"/>
</dbReference>
<dbReference type="AlphaFoldDB" id="G3VNL4"/>
<keyword evidence="4" id="KW-0472">Membrane</keyword>
<sequence>MDPFFILALALVSGKFALSSKPMIFINPPWTTFFKGEKVLLTCNGSHFYAPGKTKWYHKGKMLQETSGNNIRVNSSGTYKCTTNNSPLSDSVTLTFSPVLLIMRIPYPVFEGDSLILQCQEKDNSTLTQVTYYKNKKPFSAFNQNSSVFIPQARLSDRGRYSCTAVKHKLWKIISNEAVLHIHELFSHPVLETTDSQPIEGSAVTLRCEIWIPPQKSNIQLHFSFFRDPRIMLLSHSIAGEFQISKFWKEDSGSYWCEVETVYPQVYKQSHPIMMSARRIPITGVHIEVQPHGGHVIGGQKLVLLCSVAEGSGTITFSWYKEGTEAILEKKIQQSLVAEFTISAVRENDSGKYYCTVDNNSSLIPSNSVSITVKRNGRGSFIAVITVALGSVLGFIAVALLVYFKHQRKSGQNFSTDLPRSLPIQIQGTMESNACTQLKLQEIHSDETPVVEDVIYSEVWSTQQGKEEADASEKPPLDKDYSVIYLVVKKTETQGDSTGSSQIMNESNRDTTDGF</sequence>
<feature type="transmembrane region" description="Helical" evidence="4">
    <location>
        <begin position="381"/>
        <end position="404"/>
    </location>
</feature>
<dbReference type="GO" id="GO:0006955">
    <property type="term" value="P:immune response"/>
    <property type="evidence" value="ECO:0007669"/>
    <property type="project" value="TreeGrafter"/>
</dbReference>
<organism evidence="7 8">
    <name type="scientific">Sarcophilus harrisii</name>
    <name type="common">Tasmanian devil</name>
    <name type="synonym">Sarcophilus laniarius</name>
    <dbReference type="NCBI Taxonomy" id="9305"/>
    <lineage>
        <taxon>Eukaryota</taxon>
        <taxon>Metazoa</taxon>
        <taxon>Chordata</taxon>
        <taxon>Craniata</taxon>
        <taxon>Vertebrata</taxon>
        <taxon>Euteleostomi</taxon>
        <taxon>Mammalia</taxon>
        <taxon>Metatheria</taxon>
        <taxon>Dasyuromorphia</taxon>
        <taxon>Dasyuridae</taxon>
        <taxon>Sarcophilus</taxon>
    </lineage>
</organism>
<dbReference type="InterPro" id="IPR050488">
    <property type="entry name" value="Ig_Fc_receptor"/>
</dbReference>
<dbReference type="HOGENOM" id="CLU_023383_7_1_1"/>
<keyword evidence="2" id="KW-1015">Disulfide bond</keyword>
<dbReference type="OMA" id="IMNESNR"/>
<evidence type="ECO:0000313" key="8">
    <source>
        <dbReference type="Proteomes" id="UP000007648"/>
    </source>
</evidence>
<dbReference type="SUPFAM" id="SSF48726">
    <property type="entry name" value="Immunoglobulin"/>
    <property type="match status" value="4"/>
</dbReference>
<evidence type="ECO:0000259" key="6">
    <source>
        <dbReference type="PROSITE" id="PS50835"/>
    </source>
</evidence>